<dbReference type="Proteomes" id="UP000738359">
    <property type="component" value="Unassembled WGS sequence"/>
</dbReference>
<organism evidence="2 3">
    <name type="scientific">Mortierella alpina</name>
    <name type="common">Oleaginous fungus</name>
    <name type="synonym">Mortierella renispora</name>
    <dbReference type="NCBI Taxonomy" id="64518"/>
    <lineage>
        <taxon>Eukaryota</taxon>
        <taxon>Fungi</taxon>
        <taxon>Fungi incertae sedis</taxon>
        <taxon>Mucoromycota</taxon>
        <taxon>Mortierellomycotina</taxon>
        <taxon>Mortierellomycetes</taxon>
        <taxon>Mortierellales</taxon>
        <taxon>Mortierellaceae</taxon>
        <taxon>Mortierella</taxon>
    </lineage>
</organism>
<dbReference type="AlphaFoldDB" id="A0A9P6J7S9"/>
<gene>
    <name evidence="2" type="ORF">BGZ70_006440</name>
</gene>
<feature type="compositionally biased region" description="Acidic residues" evidence="1">
    <location>
        <begin position="148"/>
        <end position="161"/>
    </location>
</feature>
<accession>A0A9P6J7S9</accession>
<evidence type="ECO:0000313" key="2">
    <source>
        <dbReference type="EMBL" id="KAF9964456.1"/>
    </source>
</evidence>
<dbReference type="OrthoDB" id="2370938at2759"/>
<dbReference type="EMBL" id="JAAAHY010000361">
    <property type="protein sequence ID" value="KAF9964456.1"/>
    <property type="molecule type" value="Genomic_DNA"/>
</dbReference>
<feature type="region of interest" description="Disordered" evidence="1">
    <location>
        <begin position="135"/>
        <end position="165"/>
    </location>
</feature>
<comment type="caution">
    <text evidence="2">The sequence shown here is derived from an EMBL/GenBank/DDBJ whole genome shotgun (WGS) entry which is preliminary data.</text>
</comment>
<protein>
    <submittedName>
        <fullName evidence="2">Uncharacterized protein</fullName>
    </submittedName>
</protein>
<sequence>MEPKEWLASCRTRIKFPDFVRECGFWQEDDAHEQFLNLLASSTVPARVRTSATADYELWRRNEGREFWASRRIWSQLSMAAKKTAVGVISSSERIIQTKLDEVAEEDTPVRATAPTILATEDIDSPVMVSSKPARNPFVVHEGHDSSSEEESEEEGEEDEQGGGVLLPDRVEREVFFAANLDGLDLAAGFKPYYNEIKRKIVFIDETEEVLGRSGIIFLKNGGSRLQQEHFGVDVLAQIKEKMLNKYWMKADVAASRNQARNWLDLIADKDNDRQEILAAMVKAYPTDSFDQRLWVYLVGAVSKFPVKDKTKQYSESTAISSYALPLCQAFMNDPEKMVFLNFVDKTTISGKTRAGRKSRREPDLVLELKDESNMTILELGMGEVTSTACRTSKKKNAKDLARIGLGLKDALDLIEDQGMDEATLLGYQIIGQNMSVYLMRNLGNVYVLVHVHDLTVPDSLQELGIIGAEYKTWFELAHTVKAGIQAVLQPKKKNAADVGTEKVERLRTTTTPELNRLLKRA</sequence>
<evidence type="ECO:0000256" key="1">
    <source>
        <dbReference type="SAM" id="MobiDB-lite"/>
    </source>
</evidence>
<keyword evidence="3" id="KW-1185">Reference proteome</keyword>
<reference evidence="2" key="1">
    <citation type="journal article" date="2020" name="Fungal Divers.">
        <title>Resolving the Mortierellaceae phylogeny through synthesis of multi-gene phylogenetics and phylogenomics.</title>
        <authorList>
            <person name="Vandepol N."/>
            <person name="Liber J."/>
            <person name="Desiro A."/>
            <person name="Na H."/>
            <person name="Kennedy M."/>
            <person name="Barry K."/>
            <person name="Grigoriev I.V."/>
            <person name="Miller A.N."/>
            <person name="O'Donnell K."/>
            <person name="Stajich J.E."/>
            <person name="Bonito G."/>
        </authorList>
    </citation>
    <scope>NUCLEOTIDE SEQUENCE</scope>
    <source>
        <strain evidence="2">CK1249</strain>
    </source>
</reference>
<proteinExistence type="predicted"/>
<name>A0A9P6J7S9_MORAP</name>
<evidence type="ECO:0000313" key="3">
    <source>
        <dbReference type="Proteomes" id="UP000738359"/>
    </source>
</evidence>